<evidence type="ECO:0000256" key="2">
    <source>
        <dbReference type="ARBA" id="ARBA00009809"/>
    </source>
</evidence>
<name>A0ABR3FBW8_9AGAR</name>
<dbReference type="InterPro" id="IPR037110">
    <property type="entry name" value="Betagal_dom2_sf"/>
</dbReference>
<dbReference type="Gene3D" id="2.102.20.10">
    <property type="entry name" value="Beta-galactosidase, domain 2"/>
    <property type="match status" value="1"/>
</dbReference>
<evidence type="ECO:0000313" key="13">
    <source>
        <dbReference type="Proteomes" id="UP001465976"/>
    </source>
</evidence>
<evidence type="ECO:0000256" key="9">
    <source>
        <dbReference type="RuleBase" id="RU003679"/>
    </source>
</evidence>
<dbReference type="InterPro" id="IPR025972">
    <property type="entry name" value="BetaGal_dom3"/>
</dbReference>
<feature type="domain" description="Beta-galactosidase" evidence="11">
    <location>
        <begin position="429"/>
        <end position="613"/>
    </location>
</feature>
<dbReference type="Gene3D" id="3.20.20.80">
    <property type="entry name" value="Glycosidases"/>
    <property type="match status" value="1"/>
</dbReference>
<keyword evidence="4 10" id="KW-0732">Signal</keyword>
<evidence type="ECO:0000256" key="10">
    <source>
        <dbReference type="SAM" id="SignalP"/>
    </source>
</evidence>
<evidence type="ECO:0000256" key="3">
    <source>
        <dbReference type="ARBA" id="ARBA00012756"/>
    </source>
</evidence>
<evidence type="ECO:0000256" key="4">
    <source>
        <dbReference type="ARBA" id="ARBA00022729"/>
    </source>
</evidence>
<keyword evidence="13" id="KW-1185">Reference proteome</keyword>
<dbReference type="InterPro" id="IPR036833">
    <property type="entry name" value="BetaGal_dom3_sf"/>
</dbReference>
<dbReference type="EMBL" id="JBAHYK010000590">
    <property type="protein sequence ID" value="KAL0572730.1"/>
    <property type="molecule type" value="Genomic_DNA"/>
</dbReference>
<dbReference type="InterPro" id="IPR001944">
    <property type="entry name" value="Glycoside_Hdrlase_35"/>
</dbReference>
<evidence type="ECO:0000256" key="8">
    <source>
        <dbReference type="RuleBase" id="RU000675"/>
    </source>
</evidence>
<evidence type="ECO:0000259" key="11">
    <source>
        <dbReference type="SMART" id="SM01029"/>
    </source>
</evidence>
<protein>
    <recommendedName>
        <fullName evidence="3 8">Beta-galactosidase</fullName>
        <ecNumber evidence="3 8">3.2.1.23</ecNumber>
    </recommendedName>
</protein>
<evidence type="ECO:0000256" key="5">
    <source>
        <dbReference type="ARBA" id="ARBA00022801"/>
    </source>
</evidence>
<dbReference type="Gene3D" id="2.60.390.10">
    <property type="entry name" value="Beta-galactosidase, domain 3"/>
    <property type="match status" value="1"/>
</dbReference>
<comment type="catalytic activity">
    <reaction evidence="1 8">
        <text>Hydrolysis of terminal non-reducing beta-D-galactose residues in beta-D-galactosides.</text>
        <dbReference type="EC" id="3.2.1.23"/>
    </reaction>
</comment>
<dbReference type="SUPFAM" id="SSF51445">
    <property type="entry name" value="(Trans)glycosidases"/>
    <property type="match status" value="1"/>
</dbReference>
<evidence type="ECO:0000256" key="7">
    <source>
        <dbReference type="ARBA" id="ARBA00023295"/>
    </source>
</evidence>
<dbReference type="PANTHER" id="PTHR23421">
    <property type="entry name" value="BETA-GALACTOSIDASE RELATED"/>
    <property type="match status" value="1"/>
</dbReference>
<dbReference type="InterPro" id="IPR018954">
    <property type="entry name" value="Betagal_dom2"/>
</dbReference>
<dbReference type="Pfam" id="PF13363">
    <property type="entry name" value="BetaGal_dom3"/>
    <property type="match status" value="1"/>
</dbReference>
<keyword evidence="5 8" id="KW-0378">Hydrolase</keyword>
<dbReference type="InterPro" id="IPR017853">
    <property type="entry name" value="GH"/>
</dbReference>
<feature type="chain" id="PRO_5047522445" description="Beta-galactosidase" evidence="10">
    <location>
        <begin position="20"/>
        <end position="1058"/>
    </location>
</feature>
<keyword evidence="7 8" id="KW-0326">Glycosidase</keyword>
<dbReference type="InterPro" id="IPR025300">
    <property type="entry name" value="BetaGal_jelly_roll_dom"/>
</dbReference>
<proteinExistence type="inferred from homology"/>
<keyword evidence="6" id="KW-0325">Glycoprotein</keyword>
<reference evidence="12 13" key="1">
    <citation type="submission" date="2024-02" db="EMBL/GenBank/DDBJ databases">
        <title>A draft genome for the cacao thread blight pathogen Marasmius crinis-equi.</title>
        <authorList>
            <person name="Cohen S.P."/>
            <person name="Baruah I.K."/>
            <person name="Amoako-Attah I."/>
            <person name="Bukari Y."/>
            <person name="Meinhardt L.W."/>
            <person name="Bailey B.A."/>
        </authorList>
    </citation>
    <scope>NUCLEOTIDE SEQUENCE [LARGE SCALE GENOMIC DNA]</scope>
    <source>
        <strain evidence="12 13">GH-76</strain>
    </source>
</reference>
<dbReference type="SUPFAM" id="SSF49785">
    <property type="entry name" value="Galactose-binding domain-like"/>
    <property type="match status" value="2"/>
</dbReference>
<dbReference type="PRINTS" id="PR00742">
    <property type="entry name" value="GLHYDRLASE35"/>
</dbReference>
<gene>
    <name evidence="12" type="ORF">V5O48_009230</name>
</gene>
<dbReference type="Gene3D" id="2.60.120.260">
    <property type="entry name" value="Galactose-binding domain-like"/>
    <property type="match status" value="2"/>
</dbReference>
<dbReference type="SUPFAM" id="SSF117100">
    <property type="entry name" value="Beta-galactosidase LacA, domain 3"/>
    <property type="match status" value="1"/>
</dbReference>
<dbReference type="InterPro" id="IPR008979">
    <property type="entry name" value="Galactose-bd-like_sf"/>
</dbReference>
<dbReference type="InterPro" id="IPR031330">
    <property type="entry name" value="Gly_Hdrlase_35_cat"/>
</dbReference>
<dbReference type="SMART" id="SM01029">
    <property type="entry name" value="BetaGal_dom2"/>
    <property type="match status" value="1"/>
</dbReference>
<dbReference type="PROSITE" id="PS01182">
    <property type="entry name" value="GLYCOSYL_HYDROL_F35"/>
    <property type="match status" value="1"/>
</dbReference>
<dbReference type="SUPFAM" id="SSF51011">
    <property type="entry name" value="Glycosyl hydrolase domain"/>
    <property type="match status" value="1"/>
</dbReference>
<dbReference type="InterPro" id="IPR019801">
    <property type="entry name" value="Glyco_hydro_35_CS"/>
</dbReference>
<comment type="similarity">
    <text evidence="2 9">Belongs to the glycosyl hydrolase 35 family.</text>
</comment>
<accession>A0ABR3FBW8</accession>
<dbReference type="Pfam" id="PF01301">
    <property type="entry name" value="Glyco_hydro_35"/>
    <property type="match status" value="1"/>
</dbReference>
<dbReference type="Pfam" id="PF10435">
    <property type="entry name" value="BetaGal_dom2"/>
    <property type="match status" value="1"/>
</dbReference>
<dbReference type="Pfam" id="PF13364">
    <property type="entry name" value="BetaGal_ABD2"/>
    <property type="match status" value="2"/>
</dbReference>
<evidence type="ECO:0000256" key="1">
    <source>
        <dbReference type="ARBA" id="ARBA00001412"/>
    </source>
</evidence>
<dbReference type="EC" id="3.2.1.23" evidence="3 8"/>
<evidence type="ECO:0000313" key="12">
    <source>
        <dbReference type="EMBL" id="KAL0572730.1"/>
    </source>
</evidence>
<evidence type="ECO:0000256" key="6">
    <source>
        <dbReference type="ARBA" id="ARBA00023180"/>
    </source>
</evidence>
<sequence>MRRLLSLLHLALLTTLAFSSQILSTPRLSRRSTCSSSGICNSGTTSVEWDHLSFLVQGRRTIIYSGEFHFWRLPVPDLWRDILQKFKAAGLNTVSTYVHWGATNPTEGRVEWEGYRNFELFMQIAQEVGLWVIARPGPYINGESSAGGIPGRVTNIAGFLRSNDSDYHESYQQYYREAVSIVKRYQISEGGPVILFQVENEYTNNTEFATPNPVTKNEYMQALEDILHELGIVLPLISNDSYMGRNFAPGVGLSIGQVDVYAMDSYPQGSCATPLTWSGFPVGYWDYHQSVNPTEPWLMPEFQGGSFLGWGPGSPTYEDCNVLTGVDFEQVYYLNQFATGVKGQNIYMTYGGTSWGFFAFPGVYTSCKLMSSSSPFQTKVASTFPTDDYGASIAEDRTPTRKYFELKLLGTFVRTVEDDLARAVNISQISDVTAPPPGYTVPENRNLFVTELRNLENENKPGFYVVRQLHTNSFDKVSTKVNVNTSEGAFTVPQTEDIVITLDGRQSRAIVTDHAFGTSNVLYSTASLFYTSTIGGRDVAVFQGPAGQSFEIALRLKNASALQFEGAFTVDVSKDNVPSGYSLLTFSPGVGQTATSISDNAIVIVGDAAAMDVFHAPVLPGPSGSTHFGVGSNETVLVSGPLLLRNASVDAKEIRLVGDTNSTSANMTVYAEESVTSVSWNGQAVDTEVVAPGILSFEVGAPSVEVNLPELTDWKFADGLPEIAEGYDDSKWVVADRENSTNPFGKYYGKYYLYACEYGFCEGPVLWRGHFDAEGVETAVNLSITGGRAFAGSVWLNDAFLGSTEGASNNNNASAIVETTNQTYAFPEGAVKKGQDNVITVLHDNMGMEEARANQFSEWLKTPRGIQGYFLLSPDNQNQPTWKVQGKLGGYSNFPDRTRGIMNEGGTFGERAGWHLPGFDDSSWASTASLALDKAGVGVFRTAFDLDVPSSEGVDVAISFNFPPAPVGEGVNGYRAWLYVNGWNMGRFVADMGPQNRFPVPEGILDYGGTNTVAIVLWATSTSGAQIDSIELNVDRVTFGGVGVVAKNNPRWERRDSF</sequence>
<comment type="caution">
    <text evidence="12">The sequence shown here is derived from an EMBL/GenBank/DDBJ whole genome shotgun (WGS) entry which is preliminary data.</text>
</comment>
<feature type="signal peptide" evidence="10">
    <location>
        <begin position="1"/>
        <end position="19"/>
    </location>
</feature>
<dbReference type="Proteomes" id="UP001465976">
    <property type="component" value="Unassembled WGS sequence"/>
</dbReference>
<organism evidence="12 13">
    <name type="scientific">Marasmius crinis-equi</name>
    <dbReference type="NCBI Taxonomy" id="585013"/>
    <lineage>
        <taxon>Eukaryota</taxon>
        <taxon>Fungi</taxon>
        <taxon>Dikarya</taxon>
        <taxon>Basidiomycota</taxon>
        <taxon>Agaricomycotina</taxon>
        <taxon>Agaricomycetes</taxon>
        <taxon>Agaricomycetidae</taxon>
        <taxon>Agaricales</taxon>
        <taxon>Marasmiineae</taxon>
        <taxon>Marasmiaceae</taxon>
        <taxon>Marasmius</taxon>
    </lineage>
</organism>